<proteinExistence type="predicted"/>
<gene>
    <name evidence="1" type="ORF">LCGC14_2817170</name>
</gene>
<dbReference type="AlphaFoldDB" id="A0A0F8Z4Z1"/>
<comment type="caution">
    <text evidence="1">The sequence shown here is derived from an EMBL/GenBank/DDBJ whole genome shotgun (WGS) entry which is preliminary data.</text>
</comment>
<accession>A0A0F8Z4Z1</accession>
<feature type="non-terminal residue" evidence="1">
    <location>
        <position position="1"/>
    </location>
</feature>
<protein>
    <submittedName>
        <fullName evidence="1">Uncharacterized protein</fullName>
    </submittedName>
</protein>
<feature type="non-terminal residue" evidence="1">
    <location>
        <position position="405"/>
    </location>
</feature>
<sequence length="405" mass="43122">GLLIGCIIGILITGTFAWASTFPGALNSFSTGDIIEAVDWNAIEATIGITSSASTTSLTYKINNRPTYAYASSTYFQLSGGIVTASSTFLGVLTVNGLYQGNIASTTFGFGTETINQIVEDTLNKGILDTITVTDEGGINISWTAGEIYDQANKTIVDTNSSGSTGLTDDNVNYLKWVSGSSLTLNTTAPSGDEISVAVINAQDGDIYEGVHQDSLINVRESNLQIGLADTFPVEVTEGLIVSEDTDATRAFDVELTSGIYYHDLHEKHTVSATTTQTSIITIWCGGNVYQKRPDIIVNSWCDSSSMASTSANKYYAWLFFQVESRVHSVAPETEYANLNAAITGGATQSLPTGLVNEPKTMSVILKGNDVAFPTAEGERWVDERPIIGSSIRSSTSDHGNLSGL</sequence>
<dbReference type="EMBL" id="LAZR01053289">
    <property type="protein sequence ID" value="KKK81070.1"/>
    <property type="molecule type" value="Genomic_DNA"/>
</dbReference>
<organism evidence="1">
    <name type="scientific">marine sediment metagenome</name>
    <dbReference type="NCBI Taxonomy" id="412755"/>
    <lineage>
        <taxon>unclassified sequences</taxon>
        <taxon>metagenomes</taxon>
        <taxon>ecological metagenomes</taxon>
    </lineage>
</organism>
<reference evidence="1" key="1">
    <citation type="journal article" date="2015" name="Nature">
        <title>Complex archaea that bridge the gap between prokaryotes and eukaryotes.</title>
        <authorList>
            <person name="Spang A."/>
            <person name="Saw J.H."/>
            <person name="Jorgensen S.L."/>
            <person name="Zaremba-Niedzwiedzka K."/>
            <person name="Martijn J."/>
            <person name="Lind A.E."/>
            <person name="van Eijk R."/>
            <person name="Schleper C."/>
            <person name="Guy L."/>
            <person name="Ettema T.J."/>
        </authorList>
    </citation>
    <scope>NUCLEOTIDE SEQUENCE</scope>
</reference>
<name>A0A0F8Z4Z1_9ZZZZ</name>
<evidence type="ECO:0000313" key="1">
    <source>
        <dbReference type="EMBL" id="KKK81070.1"/>
    </source>
</evidence>